<evidence type="ECO:0000259" key="12">
    <source>
        <dbReference type="Pfam" id="PF20258"/>
    </source>
</evidence>
<feature type="site" description="Interaction with tRNA" evidence="10">
    <location>
        <position position="354"/>
    </location>
</feature>
<keyword evidence="1 10" id="KW-0963">Cytoplasm</keyword>
<organism evidence="14 15">
    <name type="scientific">Sumerlaea chitinivorans</name>
    <dbReference type="NCBI Taxonomy" id="2250252"/>
    <lineage>
        <taxon>Bacteria</taxon>
        <taxon>Candidatus Sumerlaeota</taxon>
        <taxon>Candidatus Sumerlaeia</taxon>
        <taxon>Candidatus Sumerlaeales</taxon>
        <taxon>Candidatus Sumerlaeaceae</taxon>
        <taxon>Candidatus Sumerlaea</taxon>
    </lineage>
</organism>
<keyword evidence="3 10" id="KW-0808">Transferase</keyword>
<feature type="binding site" evidence="10">
    <location>
        <begin position="17"/>
        <end position="24"/>
    </location>
    <ligand>
        <name>ATP</name>
        <dbReference type="ChEBI" id="CHEBI:30616"/>
    </ligand>
</feature>
<dbReference type="AlphaFoldDB" id="A0A2Z4Y826"/>
<dbReference type="Gene3D" id="2.30.30.280">
    <property type="entry name" value="Adenine nucleotide alpha hydrolases-like domains"/>
    <property type="match status" value="1"/>
</dbReference>
<evidence type="ECO:0000256" key="4">
    <source>
        <dbReference type="ARBA" id="ARBA00022694"/>
    </source>
</evidence>
<feature type="binding site" evidence="10">
    <location>
        <position position="43"/>
    </location>
    <ligand>
        <name>ATP</name>
        <dbReference type="ChEBI" id="CHEBI:30616"/>
    </ligand>
</feature>
<evidence type="ECO:0000313" key="15">
    <source>
        <dbReference type="Proteomes" id="UP000262583"/>
    </source>
</evidence>
<keyword evidence="2 10" id="KW-0820">tRNA-binding</keyword>
<dbReference type="Gene3D" id="2.40.30.10">
    <property type="entry name" value="Translation factors"/>
    <property type="match status" value="1"/>
</dbReference>
<dbReference type="Pfam" id="PF20259">
    <property type="entry name" value="tRNA_Me_trans_M"/>
    <property type="match status" value="1"/>
</dbReference>
<gene>
    <name evidence="10" type="primary">mnmA</name>
    <name evidence="14" type="ORF">BRCON_2262</name>
</gene>
<dbReference type="PANTHER" id="PTHR11933">
    <property type="entry name" value="TRNA 5-METHYLAMINOMETHYL-2-THIOURIDYLATE -METHYLTRANSFERASE"/>
    <property type="match status" value="1"/>
</dbReference>
<dbReference type="EC" id="2.8.1.13" evidence="10"/>
<evidence type="ECO:0000313" key="14">
    <source>
        <dbReference type="EMBL" id="AXA37039.1"/>
    </source>
</evidence>
<dbReference type="GO" id="GO:0002143">
    <property type="term" value="P:tRNA wobble position uridine thiolation"/>
    <property type="evidence" value="ECO:0007669"/>
    <property type="project" value="TreeGrafter"/>
</dbReference>
<comment type="catalytic activity">
    <reaction evidence="9 10">
        <text>S-sulfanyl-L-cysteinyl-[protein] + uridine(34) in tRNA + AH2 + ATP = 2-thiouridine(34) in tRNA + L-cysteinyl-[protein] + A + AMP + diphosphate + H(+)</text>
        <dbReference type="Rhea" id="RHEA:47032"/>
        <dbReference type="Rhea" id="RHEA-COMP:10131"/>
        <dbReference type="Rhea" id="RHEA-COMP:11726"/>
        <dbReference type="Rhea" id="RHEA-COMP:11727"/>
        <dbReference type="Rhea" id="RHEA-COMP:11728"/>
        <dbReference type="ChEBI" id="CHEBI:13193"/>
        <dbReference type="ChEBI" id="CHEBI:15378"/>
        <dbReference type="ChEBI" id="CHEBI:17499"/>
        <dbReference type="ChEBI" id="CHEBI:29950"/>
        <dbReference type="ChEBI" id="CHEBI:30616"/>
        <dbReference type="ChEBI" id="CHEBI:33019"/>
        <dbReference type="ChEBI" id="CHEBI:61963"/>
        <dbReference type="ChEBI" id="CHEBI:65315"/>
        <dbReference type="ChEBI" id="CHEBI:87170"/>
        <dbReference type="ChEBI" id="CHEBI:456215"/>
        <dbReference type="EC" id="2.8.1.13"/>
    </reaction>
</comment>
<feature type="region of interest" description="Interaction with tRNA" evidence="10">
    <location>
        <begin position="319"/>
        <end position="320"/>
    </location>
</feature>
<dbReference type="GO" id="GO:0000049">
    <property type="term" value="F:tRNA binding"/>
    <property type="evidence" value="ECO:0007669"/>
    <property type="project" value="UniProtKB-KW"/>
</dbReference>
<evidence type="ECO:0000259" key="13">
    <source>
        <dbReference type="Pfam" id="PF20259"/>
    </source>
</evidence>
<dbReference type="Pfam" id="PF20258">
    <property type="entry name" value="tRNA_Me_trans_C"/>
    <property type="match status" value="1"/>
</dbReference>
<proteinExistence type="inferred from homology"/>
<feature type="compositionally biased region" description="Basic and acidic residues" evidence="11">
    <location>
        <begin position="389"/>
        <end position="398"/>
    </location>
</feature>
<dbReference type="Proteomes" id="UP000262583">
    <property type="component" value="Chromosome"/>
</dbReference>
<dbReference type="InterPro" id="IPR014729">
    <property type="entry name" value="Rossmann-like_a/b/a_fold"/>
</dbReference>
<dbReference type="InterPro" id="IPR046885">
    <property type="entry name" value="MnmA-like_C"/>
</dbReference>
<evidence type="ECO:0000256" key="8">
    <source>
        <dbReference type="ARBA" id="ARBA00023157"/>
    </source>
</evidence>
<dbReference type="GO" id="GO:0005737">
    <property type="term" value="C:cytoplasm"/>
    <property type="evidence" value="ECO:0007669"/>
    <property type="project" value="UniProtKB-SubCell"/>
</dbReference>
<feature type="domain" description="tRNA-specific 2-thiouridylase MnmA-like C-terminal" evidence="12">
    <location>
        <begin position="293"/>
        <end position="370"/>
    </location>
</feature>
<dbReference type="EMBL" id="CP030759">
    <property type="protein sequence ID" value="AXA37039.1"/>
    <property type="molecule type" value="Genomic_DNA"/>
</dbReference>
<evidence type="ECO:0000256" key="5">
    <source>
        <dbReference type="ARBA" id="ARBA00022741"/>
    </source>
</evidence>
<dbReference type="InterPro" id="IPR046884">
    <property type="entry name" value="MnmA-like_central"/>
</dbReference>
<evidence type="ECO:0000256" key="1">
    <source>
        <dbReference type="ARBA" id="ARBA00022490"/>
    </source>
</evidence>
<name>A0A2Z4Y826_SUMC1</name>
<dbReference type="GO" id="GO:0005524">
    <property type="term" value="F:ATP binding"/>
    <property type="evidence" value="ECO:0007669"/>
    <property type="project" value="UniProtKB-KW"/>
</dbReference>
<keyword evidence="5 10" id="KW-0547">Nucleotide-binding</keyword>
<dbReference type="InterPro" id="IPR023382">
    <property type="entry name" value="MnmA-like_central_sf"/>
</dbReference>
<feature type="active site" description="Nucleophile" evidence="10">
    <location>
        <position position="114"/>
    </location>
</feature>
<dbReference type="GO" id="GO:0103016">
    <property type="term" value="F:tRNA-uridine 2-sulfurtransferase activity"/>
    <property type="evidence" value="ECO:0007669"/>
    <property type="project" value="UniProtKB-EC"/>
</dbReference>
<evidence type="ECO:0000256" key="10">
    <source>
        <dbReference type="HAMAP-Rule" id="MF_00144"/>
    </source>
</evidence>
<evidence type="ECO:0000256" key="11">
    <source>
        <dbReference type="SAM" id="MobiDB-lite"/>
    </source>
</evidence>
<keyword evidence="8" id="KW-1015">Disulfide bond</keyword>
<evidence type="ECO:0000256" key="2">
    <source>
        <dbReference type="ARBA" id="ARBA00022555"/>
    </source>
</evidence>
<dbReference type="FunFam" id="3.40.50.620:FF:000115">
    <property type="entry name" value="tRNA-specific 2-thiouridylase MnmA"/>
    <property type="match status" value="1"/>
</dbReference>
<sequence>MLDLGRHIPPGSRILVAMSGGVDSALTAALLRRAGYQCVGVNMRVHAPTEAPSAPRKFQSCCSPEDAMDARAVATREGIPFYVLDLEREFEAAVVRPFIADYLSGRTPNPCVLCNNHLKLGVLLAKAHTWGCQYVATGHYARVVENSETGRMELRRARDSHKDQTYYLFGLTQEQLRHLVCPLGMFRKTEVRELARELGLAVHDKPDSQEICFVPDNDYRSFLRSRVREGLVRPGSIVRTDGTVVGRHEGIAFYTIGQRRGLGLAAGQPLYVVALLPEENLVVVGTHEETLARSFTCRAVNWVALAPPTHPIRAEVQIRYRSRPAPATIQPLDAEARTVRVSFDEPQRAITPGQAAVFYDSERVLGGGWIDRVESLATSPAAHATSEGQPRRAEASQP</sequence>
<protein>
    <recommendedName>
        <fullName evidence="10">tRNA-specific 2-thiouridylase MnmA</fullName>
        <ecNumber evidence="10">2.8.1.13</ecNumber>
    </recommendedName>
</protein>
<comment type="function">
    <text evidence="10">Catalyzes the 2-thiolation of uridine at the wobble position (U34) of tRNA, leading to the formation of s(2)U34.</text>
</comment>
<dbReference type="NCBIfam" id="TIGR00420">
    <property type="entry name" value="trmU"/>
    <property type="match status" value="1"/>
</dbReference>
<evidence type="ECO:0000256" key="3">
    <source>
        <dbReference type="ARBA" id="ARBA00022679"/>
    </source>
</evidence>
<feature type="domain" description="tRNA-specific 2-thiouridylase MnmA-like central" evidence="13">
    <location>
        <begin position="232"/>
        <end position="285"/>
    </location>
</feature>
<dbReference type="Pfam" id="PF03054">
    <property type="entry name" value="tRNA_Me_trans"/>
    <property type="match status" value="1"/>
</dbReference>
<dbReference type="SUPFAM" id="SSF52402">
    <property type="entry name" value="Adenine nucleotide alpha hydrolases-like"/>
    <property type="match status" value="1"/>
</dbReference>
<keyword evidence="4 10" id="KW-0819">tRNA processing</keyword>
<dbReference type="InterPro" id="IPR004506">
    <property type="entry name" value="MnmA-like"/>
</dbReference>
<evidence type="ECO:0000256" key="7">
    <source>
        <dbReference type="ARBA" id="ARBA00022884"/>
    </source>
</evidence>
<dbReference type="HAMAP" id="MF_00144">
    <property type="entry name" value="tRNA_thiouridyl_MnmA"/>
    <property type="match status" value="1"/>
</dbReference>
<dbReference type="Gene3D" id="3.40.50.620">
    <property type="entry name" value="HUPs"/>
    <property type="match status" value="1"/>
</dbReference>
<feature type="binding site" evidence="10">
    <location>
        <position position="138"/>
    </location>
    <ligand>
        <name>ATP</name>
        <dbReference type="ChEBI" id="CHEBI:30616"/>
    </ligand>
</feature>
<comment type="similarity">
    <text evidence="10">Belongs to the MnmA/TRMU family.</text>
</comment>
<feature type="site" description="Interaction with tRNA" evidence="10">
    <location>
        <position position="139"/>
    </location>
</feature>
<accession>A0A2Z4Y826</accession>
<feature type="region of interest" description="Disordered" evidence="11">
    <location>
        <begin position="379"/>
        <end position="398"/>
    </location>
</feature>
<comment type="subcellular location">
    <subcellularLocation>
        <location evidence="10">Cytoplasm</location>
    </subcellularLocation>
</comment>
<evidence type="ECO:0000256" key="6">
    <source>
        <dbReference type="ARBA" id="ARBA00022840"/>
    </source>
</evidence>
<feature type="region of interest" description="Interaction with tRNA" evidence="10">
    <location>
        <begin position="162"/>
        <end position="164"/>
    </location>
</feature>
<keyword evidence="7 10" id="KW-0694">RNA-binding</keyword>
<dbReference type="KEGG" id="schv:BRCON_2262"/>
<evidence type="ECO:0000256" key="9">
    <source>
        <dbReference type="ARBA" id="ARBA00051542"/>
    </source>
</evidence>
<dbReference type="PANTHER" id="PTHR11933:SF5">
    <property type="entry name" value="MITOCHONDRIAL TRNA-SPECIFIC 2-THIOURIDYLASE 1"/>
    <property type="match status" value="1"/>
</dbReference>
<keyword evidence="6 10" id="KW-0067">ATP-binding</keyword>
<feature type="active site" description="Cysteine persulfide intermediate" evidence="10">
    <location>
        <position position="212"/>
    </location>
</feature>
<dbReference type="FunFam" id="2.30.30.280:FF:000001">
    <property type="entry name" value="tRNA-specific 2-thiouridylase MnmA"/>
    <property type="match status" value="1"/>
</dbReference>
<reference evidence="14 15" key="1">
    <citation type="submission" date="2018-05" db="EMBL/GenBank/DDBJ databases">
        <title>A metagenomic window into the 2 km-deep terrestrial subsurface aquifer revealed taxonomically and functionally diverse microbial community comprising novel uncultured bacterial lineages.</title>
        <authorList>
            <person name="Kadnikov V.V."/>
            <person name="Mardanov A.V."/>
            <person name="Beletsky A.V."/>
            <person name="Banks D."/>
            <person name="Pimenov N.V."/>
            <person name="Frank Y.A."/>
            <person name="Karnachuk O.V."/>
            <person name="Ravin N.V."/>
        </authorList>
    </citation>
    <scope>NUCLEOTIDE SEQUENCE [LARGE SCALE GENOMIC DNA]</scope>
    <source>
        <strain evidence="14">BY</strain>
    </source>
</reference>
<dbReference type="CDD" id="cd01998">
    <property type="entry name" value="MnmA_TRMU-like"/>
    <property type="match status" value="1"/>
</dbReference>
<comment type="caution">
    <text evidence="10">Lacks conserved residue(s) required for the propagation of feature annotation.</text>
</comment>
<dbReference type="FunFam" id="2.40.30.10:FF:000023">
    <property type="entry name" value="tRNA-specific 2-thiouridylase MnmA"/>
    <property type="match status" value="1"/>
</dbReference>
<dbReference type="NCBIfam" id="NF001138">
    <property type="entry name" value="PRK00143.1"/>
    <property type="match status" value="1"/>
</dbReference>